<name>A0A9D1VB63_9BACT</name>
<reference evidence="3" key="2">
    <citation type="submission" date="2021-04" db="EMBL/GenBank/DDBJ databases">
        <authorList>
            <person name="Gilroy R."/>
        </authorList>
    </citation>
    <scope>NUCLEOTIDE SEQUENCE</scope>
    <source>
        <strain evidence="3">14975</strain>
    </source>
</reference>
<evidence type="ECO:0000313" key="3">
    <source>
        <dbReference type="EMBL" id="HIX19921.1"/>
    </source>
</evidence>
<evidence type="ECO:0000256" key="1">
    <source>
        <dbReference type="SAM" id="Coils"/>
    </source>
</evidence>
<comment type="caution">
    <text evidence="3">The sequence shown here is derived from an EMBL/GenBank/DDBJ whole genome shotgun (WGS) entry which is preliminary data.</text>
</comment>
<keyword evidence="1" id="KW-0175">Coiled coil</keyword>
<dbReference type="EMBL" id="DXFQ01000085">
    <property type="protein sequence ID" value="HIX19921.1"/>
    <property type="molecule type" value="Genomic_DNA"/>
</dbReference>
<feature type="compositionally biased region" description="Basic and acidic residues" evidence="2">
    <location>
        <begin position="72"/>
        <end position="89"/>
    </location>
</feature>
<gene>
    <name evidence="3" type="ORF">H9862_04865</name>
</gene>
<accession>A0A9D1VB63</accession>
<reference evidence="3" key="1">
    <citation type="journal article" date="2021" name="PeerJ">
        <title>Extensive microbial diversity within the chicken gut microbiome revealed by metagenomics and culture.</title>
        <authorList>
            <person name="Gilroy R."/>
            <person name="Ravi A."/>
            <person name="Getino M."/>
            <person name="Pursley I."/>
            <person name="Horton D.L."/>
            <person name="Alikhan N.F."/>
            <person name="Baker D."/>
            <person name="Gharbi K."/>
            <person name="Hall N."/>
            <person name="Watson M."/>
            <person name="Adriaenssens E.M."/>
            <person name="Foster-Nyarko E."/>
            <person name="Jarju S."/>
            <person name="Secka A."/>
            <person name="Antonio M."/>
            <person name="Oren A."/>
            <person name="Chaudhuri R.R."/>
            <person name="La Ragione R."/>
            <person name="Hildebrand F."/>
            <person name="Pallen M.J."/>
        </authorList>
    </citation>
    <scope>NUCLEOTIDE SEQUENCE</scope>
    <source>
        <strain evidence="3">14975</strain>
    </source>
</reference>
<protein>
    <submittedName>
        <fullName evidence="3">Uncharacterized protein</fullName>
    </submittedName>
</protein>
<organism evidence="3 4">
    <name type="scientific">Candidatus Akkermansia intestinigallinarum</name>
    <dbReference type="NCBI Taxonomy" id="2838431"/>
    <lineage>
        <taxon>Bacteria</taxon>
        <taxon>Pseudomonadati</taxon>
        <taxon>Verrucomicrobiota</taxon>
        <taxon>Verrucomicrobiia</taxon>
        <taxon>Verrucomicrobiales</taxon>
        <taxon>Akkermansiaceae</taxon>
        <taxon>Akkermansia</taxon>
    </lineage>
</organism>
<sequence>MWKIIIIIAVLLILGGTFVFNKNQKAMVMDGGEVTTVRELRDEVVNTVRNTKRNEIVRTYAQLRQEHFADKKKGYNQEKDEFDKERSQTETEIADTEEKTRQTQEQLDELKLALKSAEDALNQARGEVQTITQSGGDSDSSTFDFDAVTQAVTDLMLKNEELRVAIDKEDRTIAALNEETDRRAAHKKELEDLNRDRQARLSPAELECTVNYVDPNWGFVRLNAGINKGIVIGSRLAVMRGDVKICEINVTNVETRAAAGEVVRDTLMPAECVKPGDRVIAVRNNP</sequence>
<feature type="region of interest" description="Disordered" evidence="2">
    <location>
        <begin position="72"/>
        <end position="103"/>
    </location>
</feature>
<evidence type="ECO:0000313" key="4">
    <source>
        <dbReference type="Proteomes" id="UP000823964"/>
    </source>
</evidence>
<evidence type="ECO:0000256" key="2">
    <source>
        <dbReference type="SAM" id="MobiDB-lite"/>
    </source>
</evidence>
<feature type="coiled-coil region" evidence="1">
    <location>
        <begin position="159"/>
        <end position="196"/>
    </location>
</feature>
<dbReference type="Proteomes" id="UP000823964">
    <property type="component" value="Unassembled WGS sequence"/>
</dbReference>
<dbReference type="AlphaFoldDB" id="A0A9D1VB63"/>
<proteinExistence type="predicted"/>